<name>A0A0E9PU87_ANGAN</name>
<dbReference type="EMBL" id="GBXM01100917">
    <property type="protein sequence ID" value="JAH07660.1"/>
    <property type="molecule type" value="Transcribed_RNA"/>
</dbReference>
<evidence type="ECO:0000313" key="1">
    <source>
        <dbReference type="EMBL" id="JAH07660.1"/>
    </source>
</evidence>
<reference evidence="1" key="1">
    <citation type="submission" date="2014-11" db="EMBL/GenBank/DDBJ databases">
        <authorList>
            <person name="Amaro Gonzalez C."/>
        </authorList>
    </citation>
    <scope>NUCLEOTIDE SEQUENCE</scope>
</reference>
<organism evidence="1">
    <name type="scientific">Anguilla anguilla</name>
    <name type="common">European freshwater eel</name>
    <name type="synonym">Muraena anguilla</name>
    <dbReference type="NCBI Taxonomy" id="7936"/>
    <lineage>
        <taxon>Eukaryota</taxon>
        <taxon>Metazoa</taxon>
        <taxon>Chordata</taxon>
        <taxon>Craniata</taxon>
        <taxon>Vertebrata</taxon>
        <taxon>Euteleostomi</taxon>
        <taxon>Actinopterygii</taxon>
        <taxon>Neopterygii</taxon>
        <taxon>Teleostei</taxon>
        <taxon>Anguilliformes</taxon>
        <taxon>Anguillidae</taxon>
        <taxon>Anguilla</taxon>
    </lineage>
</organism>
<accession>A0A0E9PU87</accession>
<proteinExistence type="predicted"/>
<sequence>MLYTLTLLSLFILYVLYTIHSHSWIFTEAIKFSTLLKDITAMPHLQIKPTTELQARFPNQYAILLTILHCSVNTNSIGDLRRDPDFAFLK</sequence>
<dbReference type="AlphaFoldDB" id="A0A0E9PU87"/>
<reference evidence="1" key="2">
    <citation type="journal article" date="2015" name="Fish Shellfish Immunol.">
        <title>Early steps in the European eel (Anguilla anguilla)-Vibrio vulnificus interaction in the gills: Role of the RtxA13 toxin.</title>
        <authorList>
            <person name="Callol A."/>
            <person name="Pajuelo D."/>
            <person name="Ebbesson L."/>
            <person name="Teles M."/>
            <person name="MacKenzie S."/>
            <person name="Amaro C."/>
        </authorList>
    </citation>
    <scope>NUCLEOTIDE SEQUENCE</scope>
</reference>
<protein>
    <submittedName>
        <fullName evidence="1">Uncharacterized protein</fullName>
    </submittedName>
</protein>